<feature type="binding site" evidence="5">
    <location>
        <begin position="103"/>
        <end position="106"/>
    </location>
    <ligand>
        <name>AMP</name>
        <dbReference type="ChEBI" id="CHEBI:456215"/>
    </ligand>
</feature>
<keyword evidence="5 7" id="KW-0067">ATP-binding</keyword>
<dbReference type="GO" id="GO:0005737">
    <property type="term" value="C:cytoplasm"/>
    <property type="evidence" value="ECO:0007669"/>
    <property type="project" value="UniProtKB-SubCell"/>
</dbReference>
<dbReference type="HAMAP" id="MF_00235">
    <property type="entry name" value="Adenylate_kinase_Adk"/>
    <property type="match status" value="1"/>
</dbReference>
<dbReference type="EC" id="2.7.4.3" evidence="5 7"/>
<comment type="caution">
    <text evidence="5">Lacks conserved residue(s) required for the propagation of feature annotation.</text>
</comment>
<gene>
    <name evidence="5" type="primary">adk</name>
    <name evidence="9" type="ORF">SAMN05443244_2913</name>
</gene>
<comment type="catalytic activity">
    <reaction evidence="5 7">
        <text>AMP + ATP = 2 ADP</text>
        <dbReference type="Rhea" id="RHEA:12973"/>
        <dbReference type="ChEBI" id="CHEBI:30616"/>
        <dbReference type="ChEBI" id="CHEBI:456215"/>
        <dbReference type="ChEBI" id="CHEBI:456216"/>
        <dbReference type="EC" id="2.7.4.3"/>
    </reaction>
</comment>
<dbReference type="EMBL" id="FNSD01000001">
    <property type="protein sequence ID" value="SEC20754.1"/>
    <property type="molecule type" value="Genomic_DNA"/>
</dbReference>
<organism evidence="9 10">
    <name type="scientific">Terriglobus roseus</name>
    <dbReference type="NCBI Taxonomy" id="392734"/>
    <lineage>
        <taxon>Bacteria</taxon>
        <taxon>Pseudomonadati</taxon>
        <taxon>Acidobacteriota</taxon>
        <taxon>Terriglobia</taxon>
        <taxon>Terriglobales</taxon>
        <taxon>Acidobacteriaceae</taxon>
        <taxon>Terriglobus</taxon>
    </lineage>
</organism>
<feature type="domain" description="Adenylate kinase active site lid" evidence="8">
    <location>
        <begin position="157"/>
        <end position="192"/>
    </location>
</feature>
<feature type="binding site" evidence="5">
    <location>
        <position position="190"/>
    </location>
    <ligand>
        <name>AMP</name>
        <dbReference type="ChEBI" id="CHEBI:456215"/>
    </ligand>
</feature>
<keyword evidence="3 5" id="KW-0547">Nucleotide-binding</keyword>
<feature type="region of interest" description="LID" evidence="5">
    <location>
        <begin position="156"/>
        <end position="193"/>
    </location>
</feature>
<evidence type="ECO:0000256" key="4">
    <source>
        <dbReference type="ARBA" id="ARBA00022777"/>
    </source>
</evidence>
<name>A0A1H4QMD7_9BACT</name>
<evidence type="ECO:0000313" key="9">
    <source>
        <dbReference type="EMBL" id="SEC20754.1"/>
    </source>
</evidence>
<sequence>MTELKLNQNPVPADGFIPGPVLLLGAPGVGKGTQAQILMDHWGIPQISTGDIIRENIKQGTAVGREFQDLVAQGIFVPDDLVNRMVQGRLSKPDVARGYILDGYPRTLGQAEWLDEQLDGPGFPGADGEMTPAGRLPVIAVSIEVRYDELLRRITGRRTGSVSKRIYNIYTHPPLVEGLDDVDGTPLVQRPDDTEEVFAERMKQFAELTAPVIEHYRGLGRFEVVDGEQSVEAVTASIAAALKRLRHSVA</sequence>
<feature type="binding site" evidence="5">
    <location>
        <position position="54"/>
    </location>
    <ligand>
        <name>AMP</name>
        <dbReference type="ChEBI" id="CHEBI:456215"/>
    </ligand>
</feature>
<dbReference type="AlphaFoldDB" id="A0A1H4QMD7"/>
<comment type="pathway">
    <text evidence="5">Purine metabolism; AMP biosynthesis via salvage pathway; AMP from ADP: step 1/1.</text>
</comment>
<dbReference type="CDD" id="cd01428">
    <property type="entry name" value="ADK"/>
    <property type="match status" value="1"/>
</dbReference>
<evidence type="ECO:0000313" key="10">
    <source>
        <dbReference type="Proteomes" id="UP000182409"/>
    </source>
</evidence>
<evidence type="ECO:0000259" key="8">
    <source>
        <dbReference type="Pfam" id="PF05191"/>
    </source>
</evidence>
<evidence type="ECO:0000256" key="5">
    <source>
        <dbReference type="HAMAP-Rule" id="MF_00235"/>
    </source>
</evidence>
<evidence type="ECO:0000256" key="2">
    <source>
        <dbReference type="ARBA" id="ARBA00022727"/>
    </source>
</evidence>
<comment type="subcellular location">
    <subcellularLocation>
        <location evidence="5 7">Cytoplasm</location>
    </subcellularLocation>
</comment>
<feature type="binding site" evidence="5">
    <location>
        <position position="201"/>
    </location>
    <ligand>
        <name>AMP</name>
        <dbReference type="ChEBI" id="CHEBI:456215"/>
    </ligand>
</feature>
<feature type="binding site" evidence="5">
    <location>
        <position position="229"/>
    </location>
    <ligand>
        <name>ATP</name>
        <dbReference type="ChEBI" id="CHEBI:30616"/>
    </ligand>
</feature>
<evidence type="ECO:0000256" key="3">
    <source>
        <dbReference type="ARBA" id="ARBA00022741"/>
    </source>
</evidence>
<dbReference type="Pfam" id="PF05191">
    <property type="entry name" value="ADK_lid"/>
    <property type="match status" value="1"/>
</dbReference>
<dbReference type="GO" id="GO:0005524">
    <property type="term" value="F:ATP binding"/>
    <property type="evidence" value="ECO:0007669"/>
    <property type="project" value="UniProtKB-UniRule"/>
</dbReference>
<comment type="subunit">
    <text evidence="5 7">Monomer.</text>
</comment>
<proteinExistence type="inferred from homology"/>
<comment type="domain">
    <text evidence="5">Consists of three domains, a large central CORE domain and two small peripheral domains, NMPbind and LID, which undergo movements during catalysis. The LID domain closes over the site of phosphoryl transfer upon ATP binding. Assembling and dissambling the active center during each catalytic cycle provides an effective means to prevent ATP hydrolysis.</text>
</comment>
<reference evidence="9 10" key="1">
    <citation type="submission" date="2016-10" db="EMBL/GenBank/DDBJ databases">
        <authorList>
            <person name="de Groot N.N."/>
        </authorList>
    </citation>
    <scope>NUCLEOTIDE SEQUENCE [LARGE SCALE GENOMIC DNA]</scope>
    <source>
        <strain evidence="9 10">AB35.6</strain>
    </source>
</reference>
<dbReference type="UniPathway" id="UPA00588">
    <property type="reaction ID" value="UER00649"/>
</dbReference>
<comment type="similarity">
    <text evidence="5 6">Belongs to the adenylate kinase family.</text>
</comment>
<dbReference type="PRINTS" id="PR00094">
    <property type="entry name" value="ADENYLTKNASE"/>
</dbReference>
<dbReference type="InterPro" id="IPR006259">
    <property type="entry name" value="Adenyl_kin_sub"/>
</dbReference>
<protein>
    <recommendedName>
        <fullName evidence="5 7">Adenylate kinase</fullName>
        <shortName evidence="5">AK</shortName>
        <ecNumber evidence="5 7">2.7.4.3</ecNumber>
    </recommendedName>
    <alternativeName>
        <fullName evidence="5">ATP-AMP transphosphorylase</fullName>
    </alternativeName>
    <alternativeName>
        <fullName evidence="5">ATP:AMP phosphotransferase</fullName>
    </alternativeName>
    <alternativeName>
        <fullName evidence="5">Adenylate monophosphate kinase</fullName>
    </alternativeName>
</protein>
<feature type="binding site" evidence="5">
    <location>
        <position position="49"/>
    </location>
    <ligand>
        <name>AMP</name>
        <dbReference type="ChEBI" id="CHEBI:456215"/>
    </ligand>
</feature>
<dbReference type="Gene3D" id="3.40.50.300">
    <property type="entry name" value="P-loop containing nucleotide triphosphate hydrolases"/>
    <property type="match status" value="1"/>
</dbReference>
<keyword evidence="4 5" id="KW-0418">Kinase</keyword>
<comment type="function">
    <text evidence="5">Catalyzes the reversible transfer of the terminal phosphate group between ATP and AMP. Plays an important role in cellular energy homeostasis and in adenine nucleotide metabolism.</text>
</comment>
<dbReference type="InterPro" id="IPR027417">
    <property type="entry name" value="P-loop_NTPase"/>
</dbReference>
<dbReference type="RefSeq" id="WP_074654684.1">
    <property type="nucleotide sequence ID" value="NZ_FNSD01000001.1"/>
</dbReference>
<feature type="region of interest" description="NMP" evidence="5">
    <location>
        <begin position="48"/>
        <end position="77"/>
    </location>
</feature>
<evidence type="ECO:0000256" key="6">
    <source>
        <dbReference type="RuleBase" id="RU003330"/>
    </source>
</evidence>
<dbReference type="PANTHER" id="PTHR23359">
    <property type="entry name" value="NUCLEOTIDE KINASE"/>
    <property type="match status" value="1"/>
</dbReference>
<dbReference type="InterPro" id="IPR033690">
    <property type="entry name" value="Adenylat_kinase_CS"/>
</dbReference>
<dbReference type="OrthoDB" id="9805030at2"/>
<dbReference type="PROSITE" id="PS00113">
    <property type="entry name" value="ADENYLATE_KINASE"/>
    <property type="match status" value="1"/>
</dbReference>
<evidence type="ECO:0000256" key="1">
    <source>
        <dbReference type="ARBA" id="ARBA00022679"/>
    </source>
</evidence>
<dbReference type="Proteomes" id="UP000182409">
    <property type="component" value="Unassembled WGS sequence"/>
</dbReference>
<keyword evidence="2 5" id="KW-0545">Nucleotide biosynthesis</keyword>
<dbReference type="GO" id="GO:0044209">
    <property type="term" value="P:AMP salvage"/>
    <property type="evidence" value="ECO:0007669"/>
    <property type="project" value="UniProtKB-UniRule"/>
</dbReference>
<accession>A0A1H4QMD7</accession>
<keyword evidence="1 5" id="KW-0808">Transferase</keyword>
<feature type="binding site" evidence="5">
    <location>
        <position position="110"/>
    </location>
    <ligand>
        <name>AMP</name>
        <dbReference type="ChEBI" id="CHEBI:456215"/>
    </ligand>
</feature>
<feature type="binding site" evidence="5">
    <location>
        <begin position="166"/>
        <end position="167"/>
    </location>
    <ligand>
        <name>ATP</name>
        <dbReference type="ChEBI" id="CHEBI:30616"/>
    </ligand>
</feature>
<feature type="binding site" evidence="5">
    <location>
        <position position="157"/>
    </location>
    <ligand>
        <name>ATP</name>
        <dbReference type="ChEBI" id="CHEBI:30616"/>
    </ligand>
</feature>
<dbReference type="InterPro" id="IPR007862">
    <property type="entry name" value="Adenylate_kinase_lid-dom"/>
</dbReference>
<dbReference type="SUPFAM" id="SSF52540">
    <property type="entry name" value="P-loop containing nucleoside triphosphate hydrolases"/>
    <property type="match status" value="1"/>
</dbReference>
<dbReference type="GO" id="GO:0004017">
    <property type="term" value="F:AMP kinase activity"/>
    <property type="evidence" value="ECO:0007669"/>
    <property type="project" value="UniProtKB-UniRule"/>
</dbReference>
<feature type="binding site" evidence="5">
    <location>
        <begin position="75"/>
        <end position="77"/>
    </location>
    <ligand>
        <name>AMP</name>
        <dbReference type="ChEBI" id="CHEBI:456215"/>
    </ligand>
</feature>
<feature type="binding site" evidence="5">
    <location>
        <begin position="28"/>
        <end position="33"/>
    </location>
    <ligand>
        <name>ATP</name>
        <dbReference type="ChEBI" id="CHEBI:30616"/>
    </ligand>
</feature>
<dbReference type="NCBIfam" id="TIGR01351">
    <property type="entry name" value="adk"/>
    <property type="match status" value="1"/>
</dbReference>
<evidence type="ECO:0000256" key="7">
    <source>
        <dbReference type="RuleBase" id="RU003331"/>
    </source>
</evidence>
<dbReference type="InterPro" id="IPR000850">
    <property type="entry name" value="Adenylat/UMP-CMP_kin"/>
</dbReference>
<dbReference type="Pfam" id="PF00406">
    <property type="entry name" value="ADK"/>
    <property type="match status" value="1"/>
</dbReference>
<keyword evidence="5" id="KW-0963">Cytoplasm</keyword>